<gene>
    <name evidence="3" type="ORF">OVA965_LOCUS31559</name>
    <name evidence="4" type="ORF">TMI583_LOCUS32395</name>
</gene>
<comment type="caution">
    <text evidence="3">The sequence shown here is derived from an EMBL/GenBank/DDBJ whole genome shotgun (WGS) entry which is preliminary data.</text>
</comment>
<dbReference type="Gene3D" id="2.40.70.10">
    <property type="entry name" value="Acid Proteases"/>
    <property type="match status" value="1"/>
</dbReference>
<evidence type="ECO:0000313" key="4">
    <source>
        <dbReference type="EMBL" id="CAF4177790.1"/>
    </source>
</evidence>
<evidence type="ECO:0000256" key="1">
    <source>
        <dbReference type="PROSITE-ProRule" id="PRU00047"/>
    </source>
</evidence>
<dbReference type="GO" id="GO:0008270">
    <property type="term" value="F:zinc ion binding"/>
    <property type="evidence" value="ECO:0007669"/>
    <property type="project" value="UniProtKB-KW"/>
</dbReference>
<dbReference type="PROSITE" id="PS50158">
    <property type="entry name" value="ZF_CCHC"/>
    <property type="match status" value="1"/>
</dbReference>
<sequence>MTKLSTYYNPVMSNEERLDRLKLGMNNSLLNRCSGSIFTSPQELLAYIQRFELDQQFIKILSSSSGTKDDNIRKLSPTSNSPQQYPTFTRINSILASTPFQQGNCRTMKILRCYHCGNSDHFIRHCPKRPRKCCGTNPSLVYINVYVNNRQTRALIDSGAAHSFIT</sequence>
<dbReference type="PROSITE" id="PS00141">
    <property type="entry name" value="ASP_PROTEASE"/>
    <property type="match status" value="1"/>
</dbReference>
<dbReference type="EMBL" id="CAJOBA010045503">
    <property type="protein sequence ID" value="CAF4177790.1"/>
    <property type="molecule type" value="Genomic_DNA"/>
</dbReference>
<evidence type="ECO:0000259" key="2">
    <source>
        <dbReference type="PROSITE" id="PS50158"/>
    </source>
</evidence>
<dbReference type="Proteomes" id="UP000677228">
    <property type="component" value="Unassembled WGS sequence"/>
</dbReference>
<dbReference type="EMBL" id="CAJNOK010023837">
    <property type="protein sequence ID" value="CAF1368460.1"/>
    <property type="molecule type" value="Genomic_DNA"/>
</dbReference>
<dbReference type="SUPFAM" id="SSF50630">
    <property type="entry name" value="Acid proteases"/>
    <property type="match status" value="1"/>
</dbReference>
<organism evidence="3 5">
    <name type="scientific">Didymodactylos carnosus</name>
    <dbReference type="NCBI Taxonomy" id="1234261"/>
    <lineage>
        <taxon>Eukaryota</taxon>
        <taxon>Metazoa</taxon>
        <taxon>Spiralia</taxon>
        <taxon>Gnathifera</taxon>
        <taxon>Rotifera</taxon>
        <taxon>Eurotatoria</taxon>
        <taxon>Bdelloidea</taxon>
        <taxon>Philodinida</taxon>
        <taxon>Philodinidae</taxon>
        <taxon>Didymodactylos</taxon>
    </lineage>
</organism>
<feature type="domain" description="CCHC-type" evidence="2">
    <location>
        <begin position="112"/>
        <end position="128"/>
    </location>
</feature>
<evidence type="ECO:0000313" key="3">
    <source>
        <dbReference type="EMBL" id="CAF1368460.1"/>
    </source>
</evidence>
<dbReference type="Proteomes" id="UP000682733">
    <property type="component" value="Unassembled WGS sequence"/>
</dbReference>
<dbReference type="InterPro" id="IPR001969">
    <property type="entry name" value="Aspartic_peptidase_AS"/>
</dbReference>
<reference evidence="3" key="1">
    <citation type="submission" date="2021-02" db="EMBL/GenBank/DDBJ databases">
        <authorList>
            <person name="Nowell W R."/>
        </authorList>
    </citation>
    <scope>NUCLEOTIDE SEQUENCE</scope>
</reference>
<proteinExistence type="predicted"/>
<evidence type="ECO:0000313" key="5">
    <source>
        <dbReference type="Proteomes" id="UP000677228"/>
    </source>
</evidence>
<keyword evidence="1" id="KW-0863">Zinc-finger</keyword>
<protein>
    <recommendedName>
        <fullName evidence="2">CCHC-type domain-containing protein</fullName>
    </recommendedName>
</protein>
<keyword evidence="1" id="KW-0862">Zinc</keyword>
<keyword evidence="1" id="KW-0479">Metal-binding</keyword>
<dbReference type="GO" id="GO:0006508">
    <property type="term" value="P:proteolysis"/>
    <property type="evidence" value="ECO:0007669"/>
    <property type="project" value="InterPro"/>
</dbReference>
<dbReference type="InterPro" id="IPR021109">
    <property type="entry name" value="Peptidase_aspartic_dom_sf"/>
</dbReference>
<dbReference type="AlphaFoldDB" id="A0A8S2F6B0"/>
<dbReference type="InterPro" id="IPR001878">
    <property type="entry name" value="Znf_CCHC"/>
</dbReference>
<dbReference type="GO" id="GO:0003676">
    <property type="term" value="F:nucleic acid binding"/>
    <property type="evidence" value="ECO:0007669"/>
    <property type="project" value="InterPro"/>
</dbReference>
<dbReference type="GO" id="GO:0004190">
    <property type="term" value="F:aspartic-type endopeptidase activity"/>
    <property type="evidence" value="ECO:0007669"/>
    <property type="project" value="InterPro"/>
</dbReference>
<name>A0A8S2F6B0_9BILA</name>
<accession>A0A8S2F6B0</accession>